<proteinExistence type="predicted"/>
<name>A0A2J6SHY5_9HELO</name>
<dbReference type="InterPro" id="IPR011990">
    <property type="entry name" value="TPR-like_helical_dom_sf"/>
</dbReference>
<feature type="region of interest" description="Disordered" evidence="1">
    <location>
        <begin position="977"/>
        <end position="1001"/>
    </location>
</feature>
<dbReference type="GeneID" id="36585569"/>
<dbReference type="Proteomes" id="UP000235371">
    <property type="component" value="Unassembled WGS sequence"/>
</dbReference>
<dbReference type="AlphaFoldDB" id="A0A2J6SHY5"/>
<dbReference type="Gene3D" id="3.40.50.300">
    <property type="entry name" value="P-loop containing nucleotide triphosphate hydrolases"/>
    <property type="match status" value="1"/>
</dbReference>
<dbReference type="SMART" id="SM00028">
    <property type="entry name" value="TPR"/>
    <property type="match status" value="4"/>
</dbReference>
<dbReference type="Gene3D" id="1.25.40.10">
    <property type="entry name" value="Tetratricopeptide repeat domain"/>
    <property type="match status" value="2"/>
</dbReference>
<dbReference type="RefSeq" id="XP_024727277.1">
    <property type="nucleotide sequence ID" value="XM_024877492.1"/>
</dbReference>
<protein>
    <recommendedName>
        <fullName evidence="2">NB-ARC domain-containing protein</fullName>
    </recommendedName>
</protein>
<dbReference type="SUPFAM" id="SSF48452">
    <property type="entry name" value="TPR-like"/>
    <property type="match status" value="2"/>
</dbReference>
<gene>
    <name evidence="3" type="ORF">K444DRAFT_575862</name>
</gene>
<feature type="domain" description="NB-ARC" evidence="2">
    <location>
        <begin position="261"/>
        <end position="423"/>
    </location>
</feature>
<evidence type="ECO:0000313" key="4">
    <source>
        <dbReference type="Proteomes" id="UP000235371"/>
    </source>
</evidence>
<organism evidence="3 4">
    <name type="scientific">Hyaloscypha bicolor E</name>
    <dbReference type="NCBI Taxonomy" id="1095630"/>
    <lineage>
        <taxon>Eukaryota</taxon>
        <taxon>Fungi</taxon>
        <taxon>Dikarya</taxon>
        <taxon>Ascomycota</taxon>
        <taxon>Pezizomycotina</taxon>
        <taxon>Leotiomycetes</taxon>
        <taxon>Helotiales</taxon>
        <taxon>Hyaloscyphaceae</taxon>
        <taxon>Hyaloscypha</taxon>
        <taxon>Hyaloscypha bicolor</taxon>
    </lineage>
</organism>
<sequence>MERRTYTEDEHDVDFNDTSEFAAKRWKDATIAIKSTVSGADYEKASLPRDWQTLHTYIRDQSLDLKAAPITRRLLNHLLPFPRTMNTLLGIFTRSIIPYEADFRLLWGLLELNIKLSLVSTPKLNRTVSWMKRLRSVLELFNRCLDVCEDMNEARLSMADVLEYLLQLFAESSRHLRQCPTDAEAARAAKDLDIRVNENLSDMDATVKHLNDVTSYSKANTQRQVQNLANRHAPHVIPEEYATFPIRMIPRERNEDFYGRKEELDRVNNYLDYSSNNPPLRTYSIYGRRGVGKTNIALEYAYKNPANFDAIFWVQCETSLSLRQSFTDMAVNLNLPGADRNGHDEENQLAVLKWLKITKKKWLLIFDNAERESILRGYWPLGANGAILITSRKYYNFMNDASRKGDTVKPFNDRQGWDLLMKLLGPEWQDLDRRGLIQGTEESAAKELLMNLGGLALAIQQAAQLIKKPNIAGTTIAGCLETFKEIKRSLPPRQTADRSDIIHSLDSLWDMTFKHLSRNARDMLSVLSLFSPDRILIDLFLPKNQRALDGKLNFCKQHPNLVDEKAHALSSVITIPPLLRAAIDELVDFKLITEEGRELRAHRVVQEAMNYLSYRDLQEYFDSASSLVYEAFPKQVAGDYLSTQWSACQTYISHGAHMSLQFSTYRRASSKLKGSKWFIKLLANCAWYLYETGNYDICLRMVETGQLACGNNTETMQYAVFCNIAGLTYYELNKLGDCRRNLEVFYHLQEKHLGRDDLDRSISLHNMGLLEASSDNLIDSMDYFTKAIHIRLNAGDAASNLLANSYLCKSRVHFYRKEYDEAFSLLAKSEALYFRTAGDNAHFMAHVHYAYGNIELDQKRWASAKRSYEQCLKVSLLNSAVHPLTASAYYSLGCVEFEQGNVDNAKGQLEKAMAIATLRSPHRDDGYIARILWKLSKVLESDVVGAYHQQANDMRIRAEVARRVLTGNGEGGIVIALDENGDPDNQEDEDSYDALIPGYFR</sequence>
<dbReference type="OrthoDB" id="6161812at2759"/>
<dbReference type="SUPFAM" id="SSF52540">
    <property type="entry name" value="P-loop containing nucleoside triphosphate hydrolases"/>
    <property type="match status" value="1"/>
</dbReference>
<keyword evidence="4" id="KW-1185">Reference proteome</keyword>
<evidence type="ECO:0000313" key="3">
    <source>
        <dbReference type="EMBL" id="PMD50373.1"/>
    </source>
</evidence>
<feature type="compositionally biased region" description="Acidic residues" evidence="1">
    <location>
        <begin position="979"/>
        <end position="992"/>
    </location>
</feature>
<dbReference type="InterPro" id="IPR019734">
    <property type="entry name" value="TPR_rpt"/>
</dbReference>
<dbReference type="PANTHER" id="PTHR35205:SF1">
    <property type="entry name" value="ZU5 DOMAIN-CONTAINING PROTEIN"/>
    <property type="match status" value="1"/>
</dbReference>
<dbReference type="Pfam" id="PF00931">
    <property type="entry name" value="NB-ARC"/>
    <property type="match status" value="1"/>
</dbReference>
<dbReference type="Pfam" id="PF13424">
    <property type="entry name" value="TPR_12"/>
    <property type="match status" value="1"/>
</dbReference>
<accession>A0A2J6SHY5</accession>
<dbReference type="GO" id="GO:0043531">
    <property type="term" value="F:ADP binding"/>
    <property type="evidence" value="ECO:0007669"/>
    <property type="project" value="InterPro"/>
</dbReference>
<dbReference type="InterPro" id="IPR002182">
    <property type="entry name" value="NB-ARC"/>
</dbReference>
<dbReference type="STRING" id="1095630.A0A2J6SHY5"/>
<reference evidence="3 4" key="1">
    <citation type="submission" date="2016-04" db="EMBL/GenBank/DDBJ databases">
        <title>A degradative enzymes factory behind the ericoid mycorrhizal symbiosis.</title>
        <authorList>
            <consortium name="DOE Joint Genome Institute"/>
            <person name="Martino E."/>
            <person name="Morin E."/>
            <person name="Grelet G."/>
            <person name="Kuo A."/>
            <person name="Kohler A."/>
            <person name="Daghino S."/>
            <person name="Barry K."/>
            <person name="Choi C."/>
            <person name="Cichocki N."/>
            <person name="Clum A."/>
            <person name="Copeland A."/>
            <person name="Hainaut M."/>
            <person name="Haridas S."/>
            <person name="Labutti K."/>
            <person name="Lindquist E."/>
            <person name="Lipzen A."/>
            <person name="Khouja H.-R."/>
            <person name="Murat C."/>
            <person name="Ohm R."/>
            <person name="Olson A."/>
            <person name="Spatafora J."/>
            <person name="Veneault-Fourrey C."/>
            <person name="Henrissat B."/>
            <person name="Grigoriev I."/>
            <person name="Martin F."/>
            <person name="Perotto S."/>
        </authorList>
    </citation>
    <scope>NUCLEOTIDE SEQUENCE [LARGE SCALE GENOMIC DNA]</scope>
    <source>
        <strain evidence="3 4">E</strain>
    </source>
</reference>
<evidence type="ECO:0000256" key="1">
    <source>
        <dbReference type="SAM" id="MobiDB-lite"/>
    </source>
</evidence>
<dbReference type="EMBL" id="KZ613913">
    <property type="protein sequence ID" value="PMD50373.1"/>
    <property type="molecule type" value="Genomic_DNA"/>
</dbReference>
<evidence type="ECO:0000259" key="2">
    <source>
        <dbReference type="Pfam" id="PF00931"/>
    </source>
</evidence>
<dbReference type="InParanoid" id="A0A2J6SHY5"/>
<dbReference type="InterPro" id="IPR027417">
    <property type="entry name" value="P-loop_NTPase"/>
</dbReference>
<dbReference type="PANTHER" id="PTHR35205">
    <property type="entry name" value="NB-ARC AND TPR DOMAIN PROTEIN"/>
    <property type="match status" value="1"/>
</dbReference>